<feature type="domain" description="UmuC" evidence="10">
    <location>
        <begin position="19"/>
        <end position="278"/>
    </location>
</feature>
<protein>
    <recommendedName>
        <fullName evidence="9">DNA polymerase eta</fullName>
    </recommendedName>
</protein>
<organism evidence="12 13">
    <name type="scientific">Batrachochytrium salamandrivorans</name>
    <dbReference type="NCBI Taxonomy" id="1357716"/>
    <lineage>
        <taxon>Eukaryota</taxon>
        <taxon>Fungi</taxon>
        <taxon>Fungi incertae sedis</taxon>
        <taxon>Chytridiomycota</taxon>
        <taxon>Chytridiomycota incertae sedis</taxon>
        <taxon>Chytridiomycetes</taxon>
        <taxon>Rhizophydiales</taxon>
        <taxon>Rhizophydiales incertae sedis</taxon>
        <taxon>Batrachochytrium</taxon>
    </lineage>
</organism>
<keyword evidence="5" id="KW-0863">Zinc-finger</keyword>
<gene>
    <name evidence="12" type="ORF">BASA50_004589</name>
</gene>
<keyword evidence="3" id="KW-0479">Metal-binding</keyword>
<keyword evidence="4" id="KW-0227">DNA damage</keyword>
<dbReference type="PANTHER" id="PTHR45873:SF1">
    <property type="entry name" value="DNA POLYMERASE ETA"/>
    <property type="match status" value="1"/>
</dbReference>
<reference evidence="12 13" key="1">
    <citation type="submission" date="2021-02" db="EMBL/GenBank/DDBJ databases">
        <title>Variation within the Batrachochytrium salamandrivorans European outbreak.</title>
        <authorList>
            <person name="Kelly M."/>
            <person name="Pasmans F."/>
            <person name="Shea T.P."/>
            <person name="Munoz J.F."/>
            <person name="Carranza S."/>
            <person name="Cuomo C.A."/>
            <person name="Martel A."/>
        </authorList>
    </citation>
    <scope>NUCLEOTIDE SEQUENCE [LARGE SCALE GENOMIC DNA]</scope>
    <source>
        <strain evidence="12 13">AMFP18/2</strain>
    </source>
</reference>
<dbReference type="Gene3D" id="3.40.1170.60">
    <property type="match status" value="1"/>
</dbReference>
<evidence type="ECO:0000256" key="3">
    <source>
        <dbReference type="ARBA" id="ARBA00022723"/>
    </source>
</evidence>
<dbReference type="SUPFAM" id="SSF56672">
    <property type="entry name" value="DNA/RNA polymerases"/>
    <property type="match status" value="1"/>
</dbReference>
<dbReference type="Gene3D" id="3.30.70.270">
    <property type="match status" value="1"/>
</dbReference>
<evidence type="ECO:0000256" key="7">
    <source>
        <dbReference type="ARBA" id="ARBA00023204"/>
    </source>
</evidence>
<comment type="subcellular location">
    <subcellularLocation>
        <location evidence="1">Nucleus</location>
    </subcellularLocation>
</comment>
<dbReference type="Pfam" id="PF00817">
    <property type="entry name" value="IMS"/>
    <property type="match status" value="1"/>
</dbReference>
<dbReference type="InterPro" id="IPR043502">
    <property type="entry name" value="DNA/RNA_pol_sf"/>
</dbReference>
<evidence type="ECO:0000256" key="1">
    <source>
        <dbReference type="ARBA" id="ARBA00004123"/>
    </source>
</evidence>
<dbReference type="EMBL" id="JAFCIX010000152">
    <property type="protein sequence ID" value="KAH6597237.1"/>
    <property type="molecule type" value="Genomic_DNA"/>
</dbReference>
<evidence type="ECO:0000256" key="9">
    <source>
        <dbReference type="ARBA" id="ARBA00044975"/>
    </source>
</evidence>
<keyword evidence="13" id="KW-1185">Reference proteome</keyword>
<evidence type="ECO:0000313" key="13">
    <source>
        <dbReference type="Proteomes" id="UP001648503"/>
    </source>
</evidence>
<dbReference type="PIRSF" id="PIRSF036603">
    <property type="entry name" value="DPol_eta"/>
    <property type="match status" value="1"/>
</dbReference>
<evidence type="ECO:0000256" key="4">
    <source>
        <dbReference type="ARBA" id="ARBA00022763"/>
    </source>
</evidence>
<sequence length="629" mass="69702">MDSVQGSPVSKQHSTSRVFIHLDLDAFYAQVEQVRLGLPASTPLCVQQWHGIIAVNYAARSSGIQRFCTAAEAKQKCPELQLVHVATFADGDAEAKYHPNPLPKSHKVSLDVYRQASSKIMAILSECGSLFEPASIDEAYIDVTDQVNEIIDSGKWRDIIRDYQAEQECDLEVKNDIDDIPGSRVYWSTETHGATGVLETSKGIPDLQLCIGAYFSKTIRKQIFDQLGYTCSTGISHNKLLSKLISATNKPNKQTVLRGDLVLEFMKEIAILKIPGFGGKLGKKIVDAFKVDKAHQLWEYTQNDLVKQLGYDHGVFLYNSCRGIDNSKLRERGMPASMIACKSLREAVHSSEKIVHWLGILSTELFSRVHDGYKINKRWPKILSLRCRNQDRLTSKSKSCAFPSRGQFISPDSLCTKAWGLFQAEEDKYPCVYLSLSATKLSEMDDPCQGVSKWLLKGSRTNDISDNMPEMTTTTEGLVDGDVAVVNGLSHLIPDKEPHPVLPVSPQPREITGFQEISNMLVADPSIQESTTWDSEFGIECTQCHLRILADDASQQEHADMHVAASLAREWSNEAQSQRSLAPKSRLVTKKVIAGRSGKGSRAVSAMTPSALASGSQSTTLTNFFKKKE</sequence>
<comment type="caution">
    <text evidence="12">The sequence shown here is derived from an EMBL/GenBank/DDBJ whole genome shotgun (WGS) entry which is preliminary data.</text>
</comment>
<dbReference type="InterPro" id="IPR036775">
    <property type="entry name" value="DNA_pol_Y-fam_lit_finger_sf"/>
</dbReference>
<dbReference type="Pfam" id="PF21704">
    <property type="entry name" value="POLH-Rev1_HhH"/>
    <property type="match status" value="1"/>
</dbReference>
<evidence type="ECO:0000256" key="2">
    <source>
        <dbReference type="ARBA" id="ARBA00022679"/>
    </source>
</evidence>
<dbReference type="PANTHER" id="PTHR45873">
    <property type="entry name" value="DNA POLYMERASE ETA"/>
    <property type="match status" value="1"/>
</dbReference>
<dbReference type="InterPro" id="IPR001126">
    <property type="entry name" value="UmuC"/>
</dbReference>
<dbReference type="InterPro" id="IPR052230">
    <property type="entry name" value="DNA_polymerase_eta"/>
</dbReference>
<dbReference type="InterPro" id="IPR017961">
    <property type="entry name" value="DNA_pol_Y-fam_little_finger"/>
</dbReference>
<dbReference type="SUPFAM" id="SSF100879">
    <property type="entry name" value="Lesion bypass DNA polymerase (Y-family), little finger domain"/>
    <property type="match status" value="1"/>
</dbReference>
<evidence type="ECO:0000256" key="6">
    <source>
        <dbReference type="ARBA" id="ARBA00022833"/>
    </source>
</evidence>
<dbReference type="Gene3D" id="3.30.1490.100">
    <property type="entry name" value="DNA polymerase, Y-family, little finger domain"/>
    <property type="match status" value="1"/>
</dbReference>
<evidence type="ECO:0000256" key="5">
    <source>
        <dbReference type="ARBA" id="ARBA00022771"/>
    </source>
</evidence>
<evidence type="ECO:0000259" key="11">
    <source>
        <dbReference type="PROSITE" id="PS51907"/>
    </source>
</evidence>
<dbReference type="Pfam" id="PF11799">
    <property type="entry name" value="IMS_C"/>
    <property type="match status" value="1"/>
</dbReference>
<evidence type="ECO:0000256" key="8">
    <source>
        <dbReference type="ARBA" id="ARBA00023242"/>
    </source>
</evidence>
<keyword evidence="6" id="KW-0862">Zinc</keyword>
<feature type="domain" description="UBZ3-type" evidence="11">
    <location>
        <begin position="534"/>
        <end position="570"/>
    </location>
</feature>
<dbReference type="InterPro" id="IPR043128">
    <property type="entry name" value="Rev_trsase/Diguanyl_cyclase"/>
</dbReference>
<name>A0ABQ8FHZ6_9FUNG</name>
<dbReference type="Proteomes" id="UP001648503">
    <property type="component" value="Unassembled WGS sequence"/>
</dbReference>
<proteinExistence type="predicted"/>
<evidence type="ECO:0000313" key="12">
    <source>
        <dbReference type="EMBL" id="KAH6597237.1"/>
    </source>
</evidence>
<dbReference type="PROSITE" id="PS50173">
    <property type="entry name" value="UMUC"/>
    <property type="match status" value="1"/>
</dbReference>
<dbReference type="InterPro" id="IPR041298">
    <property type="entry name" value="UBZ3"/>
</dbReference>
<keyword evidence="2" id="KW-0808">Transferase</keyword>
<evidence type="ECO:0000259" key="10">
    <source>
        <dbReference type="PROSITE" id="PS50173"/>
    </source>
</evidence>
<keyword evidence="8" id="KW-0539">Nucleus</keyword>
<dbReference type="PROSITE" id="PS51907">
    <property type="entry name" value="ZF_UBZ3"/>
    <property type="match status" value="1"/>
</dbReference>
<dbReference type="Gene3D" id="1.10.150.20">
    <property type="entry name" value="5' to 3' exonuclease, C-terminal subdomain"/>
    <property type="match status" value="1"/>
</dbReference>
<keyword evidence="7" id="KW-0234">DNA repair</keyword>
<accession>A0ABQ8FHZ6</accession>